<evidence type="ECO:0000256" key="1">
    <source>
        <dbReference type="ARBA" id="ARBA00006247"/>
    </source>
</evidence>
<dbReference type="Pfam" id="PF01546">
    <property type="entry name" value="Peptidase_M20"/>
    <property type="match status" value="1"/>
</dbReference>
<keyword evidence="4" id="KW-0378">Hydrolase</keyword>
<evidence type="ECO:0000256" key="3">
    <source>
        <dbReference type="ARBA" id="ARBA00022723"/>
    </source>
</evidence>
<feature type="signal peptide" evidence="6">
    <location>
        <begin position="1"/>
        <end position="20"/>
    </location>
</feature>
<feature type="domain" description="Peptidase M20 dimerisation" evidence="7">
    <location>
        <begin position="223"/>
        <end position="366"/>
    </location>
</feature>
<accession>A0ABS8Y417</accession>
<evidence type="ECO:0000256" key="5">
    <source>
        <dbReference type="ARBA" id="ARBA00022833"/>
    </source>
</evidence>
<dbReference type="SUPFAM" id="SSF55031">
    <property type="entry name" value="Bacterial exopeptidase dimerisation domain"/>
    <property type="match status" value="1"/>
</dbReference>
<organism evidence="8 9">
    <name type="scientific">Pelomonas cellulosilytica</name>
    <dbReference type="NCBI Taxonomy" id="2906762"/>
    <lineage>
        <taxon>Bacteria</taxon>
        <taxon>Pseudomonadati</taxon>
        <taxon>Pseudomonadota</taxon>
        <taxon>Betaproteobacteria</taxon>
        <taxon>Burkholderiales</taxon>
        <taxon>Sphaerotilaceae</taxon>
        <taxon>Roseateles</taxon>
    </lineage>
</organism>
<keyword evidence="9" id="KW-1185">Reference proteome</keyword>
<dbReference type="InterPro" id="IPR002933">
    <property type="entry name" value="Peptidase_M20"/>
</dbReference>
<dbReference type="InterPro" id="IPR036264">
    <property type="entry name" value="Bact_exopeptidase_dim_dom"/>
</dbReference>
<dbReference type="PANTHER" id="PTHR45962:SF1">
    <property type="entry name" value="N-FATTY-ACYL-AMINO ACID SYNTHASE_HYDROLASE PM20D1"/>
    <property type="match status" value="1"/>
</dbReference>
<evidence type="ECO:0000313" key="9">
    <source>
        <dbReference type="Proteomes" id="UP001200741"/>
    </source>
</evidence>
<feature type="chain" id="PRO_5047528718" evidence="6">
    <location>
        <begin position="21"/>
        <end position="465"/>
    </location>
</feature>
<keyword evidence="5" id="KW-0862">Zinc</keyword>
<reference evidence="8 9" key="1">
    <citation type="submission" date="2021-12" db="EMBL/GenBank/DDBJ databases">
        <title>Genome seq of P8.</title>
        <authorList>
            <person name="Seo T."/>
        </authorList>
    </citation>
    <scope>NUCLEOTIDE SEQUENCE [LARGE SCALE GENOMIC DNA]</scope>
    <source>
        <strain evidence="8 9">P8</strain>
    </source>
</reference>
<dbReference type="InterPro" id="IPR011650">
    <property type="entry name" value="Peptidase_M20_dimer"/>
</dbReference>
<keyword evidence="3" id="KW-0479">Metal-binding</keyword>
<evidence type="ECO:0000256" key="6">
    <source>
        <dbReference type="SAM" id="SignalP"/>
    </source>
</evidence>
<proteinExistence type="inferred from homology"/>
<dbReference type="Gene3D" id="1.10.150.900">
    <property type="match status" value="1"/>
</dbReference>
<dbReference type="InterPro" id="IPR047177">
    <property type="entry name" value="Pept_M20A"/>
</dbReference>
<dbReference type="InterPro" id="IPR001261">
    <property type="entry name" value="ArgE/DapE_CS"/>
</dbReference>
<keyword evidence="6" id="KW-0732">Signal</keyword>
<dbReference type="EMBL" id="JAJTWU010000008">
    <property type="protein sequence ID" value="MCE4556815.1"/>
    <property type="molecule type" value="Genomic_DNA"/>
</dbReference>
<comment type="similarity">
    <text evidence="1">Belongs to the peptidase M20A family.</text>
</comment>
<evidence type="ECO:0000256" key="2">
    <source>
        <dbReference type="ARBA" id="ARBA00022670"/>
    </source>
</evidence>
<name>A0ABS8Y417_9BURK</name>
<dbReference type="Proteomes" id="UP001200741">
    <property type="component" value="Unassembled WGS sequence"/>
</dbReference>
<dbReference type="RefSeq" id="WP_233373937.1">
    <property type="nucleotide sequence ID" value="NZ_JAJTWU010000008.1"/>
</dbReference>
<dbReference type="PANTHER" id="PTHR45962">
    <property type="entry name" value="N-FATTY-ACYL-AMINO ACID SYNTHASE/HYDROLASE PM20D1"/>
    <property type="match status" value="1"/>
</dbReference>
<evidence type="ECO:0000313" key="8">
    <source>
        <dbReference type="EMBL" id="MCE4556815.1"/>
    </source>
</evidence>
<comment type="caution">
    <text evidence="8">The sequence shown here is derived from an EMBL/GenBank/DDBJ whole genome shotgun (WGS) entry which is preliminary data.</text>
</comment>
<dbReference type="SUPFAM" id="SSF53187">
    <property type="entry name" value="Zn-dependent exopeptidases"/>
    <property type="match status" value="1"/>
</dbReference>
<dbReference type="Pfam" id="PF07687">
    <property type="entry name" value="M20_dimer"/>
    <property type="match status" value="1"/>
</dbReference>
<dbReference type="PROSITE" id="PS00758">
    <property type="entry name" value="ARGE_DAPE_CPG2_1"/>
    <property type="match status" value="1"/>
</dbReference>
<sequence>MNRTLRLAGALLAASLQSTAVGGQTALTPDQAELRSIYKELVEINTTDSVGSCTRAVQAMAVHLKSAGYADADIQILAPPGKPQKGNLVLRLKGNGTKKPLLLMAHVDVVEARREDWARDPFKLIEEDGYFYARGASDNKANAAIFVTQMMAFKRERWVPNRDLILALTCDEEIIPSPTNGVQFLLREHRDLIDAELAFDEGGSGNTDGEGRPTFQGLKVAEKIYQTFEMVATDRGGHSSVPRRDNPVFDVAEGLTRLAAYRWPVTLTPATRAYYVGMAKLAKGEEAENYKGILKEPMDPAALERLLQSDYQRAMLSNTCGVTMVNAGHAQNALPQRVVVTVNCRILPGNRVADVQATLQKIMGDKVRVSAAHEAVEAPASPIRSDLLAAFTEVNAELFPGVPVLVTMSVATQDARFLNQAGIWTYGMSGSFRNASGTHGLNERMRAAALYEGQAFMGRLIRRMQ</sequence>
<protein>
    <submittedName>
        <fullName evidence="8">M20/M25/M40 family metallo-hydrolase</fullName>
    </submittedName>
</protein>
<gene>
    <name evidence="8" type="ORF">LXT13_20660</name>
</gene>
<evidence type="ECO:0000256" key="4">
    <source>
        <dbReference type="ARBA" id="ARBA00022801"/>
    </source>
</evidence>
<dbReference type="NCBIfam" id="NF006596">
    <property type="entry name" value="PRK09133.1"/>
    <property type="match status" value="1"/>
</dbReference>
<evidence type="ECO:0000259" key="7">
    <source>
        <dbReference type="Pfam" id="PF07687"/>
    </source>
</evidence>
<dbReference type="Gene3D" id="3.30.70.360">
    <property type="match status" value="1"/>
</dbReference>
<dbReference type="Gene3D" id="3.40.630.10">
    <property type="entry name" value="Zn peptidases"/>
    <property type="match status" value="1"/>
</dbReference>
<keyword evidence="2" id="KW-0645">Protease</keyword>